<comment type="caution">
    <text evidence="3">The sequence shown here is derived from an EMBL/GenBank/DDBJ whole genome shotgun (WGS) entry which is preliminary data.</text>
</comment>
<dbReference type="OrthoDB" id="5445630at2"/>
<protein>
    <recommendedName>
        <fullName evidence="2">Tox-GHH domain-containing protein</fullName>
    </recommendedName>
</protein>
<gene>
    <name evidence="3" type="ORF">E8K88_17855</name>
</gene>
<proteinExistence type="predicted"/>
<sequence length="109" mass="12174">MEKKLIETTGFGTIDWSTDQINLILSTKNTELSSTMSGAGFTGHHINNVSKYPAWAGDPRNIIFLSNNPNGGDHLNSNQGHRGAWSNQSNGRLIDREEMIKQWKKSQEC</sequence>
<evidence type="ECO:0000259" key="2">
    <source>
        <dbReference type="Pfam" id="PF15636"/>
    </source>
</evidence>
<dbReference type="EMBL" id="SSWX01000055">
    <property type="protein sequence ID" value="THJ30091.1"/>
    <property type="molecule type" value="Genomic_DNA"/>
</dbReference>
<keyword evidence="4" id="KW-1185">Reference proteome</keyword>
<dbReference type="Proteomes" id="UP000306236">
    <property type="component" value="Unassembled WGS sequence"/>
</dbReference>
<name>A0A4S5BHS2_9BURK</name>
<accession>A0A4S5BHS2</accession>
<dbReference type="AlphaFoldDB" id="A0A4S5BHS2"/>
<evidence type="ECO:0000313" key="3">
    <source>
        <dbReference type="EMBL" id="THJ30091.1"/>
    </source>
</evidence>
<reference evidence="3 4" key="1">
    <citation type="submission" date="2019-04" db="EMBL/GenBank/DDBJ databases">
        <title>Lampropedia sp YIM MLB12 draf genome.</title>
        <authorList>
            <person name="Wang Y.-X."/>
        </authorList>
    </citation>
    <scope>NUCLEOTIDE SEQUENCE [LARGE SCALE GENOMIC DNA]</scope>
    <source>
        <strain evidence="3 4">YIM MLB12</strain>
    </source>
</reference>
<feature type="region of interest" description="Disordered" evidence="1">
    <location>
        <begin position="73"/>
        <end position="92"/>
    </location>
</feature>
<evidence type="ECO:0000256" key="1">
    <source>
        <dbReference type="SAM" id="MobiDB-lite"/>
    </source>
</evidence>
<feature type="compositionally biased region" description="Polar residues" evidence="1">
    <location>
        <begin position="73"/>
        <end position="91"/>
    </location>
</feature>
<evidence type="ECO:0000313" key="4">
    <source>
        <dbReference type="Proteomes" id="UP000306236"/>
    </source>
</evidence>
<organism evidence="3 4">
    <name type="scientific">Lampropedia aestuarii</name>
    <dbReference type="NCBI Taxonomy" id="2562762"/>
    <lineage>
        <taxon>Bacteria</taxon>
        <taxon>Pseudomonadati</taxon>
        <taxon>Pseudomonadota</taxon>
        <taxon>Betaproteobacteria</taxon>
        <taxon>Burkholderiales</taxon>
        <taxon>Comamonadaceae</taxon>
        <taxon>Lampropedia</taxon>
    </lineage>
</organism>
<dbReference type="InterPro" id="IPR028916">
    <property type="entry name" value="Tox-GHH_dom"/>
</dbReference>
<feature type="domain" description="Tox-GHH" evidence="2">
    <location>
        <begin position="2"/>
        <end position="65"/>
    </location>
</feature>
<dbReference type="Pfam" id="PF15636">
    <property type="entry name" value="Tox-GHH"/>
    <property type="match status" value="1"/>
</dbReference>